<dbReference type="CDD" id="cd01392">
    <property type="entry name" value="HTH_LacI"/>
    <property type="match status" value="1"/>
</dbReference>
<dbReference type="Pfam" id="PF00356">
    <property type="entry name" value="LacI"/>
    <property type="match status" value="1"/>
</dbReference>
<keyword evidence="6" id="KW-1185">Reference proteome</keyword>
<evidence type="ECO:0000259" key="4">
    <source>
        <dbReference type="PROSITE" id="PS50932"/>
    </source>
</evidence>
<dbReference type="GO" id="GO:0003700">
    <property type="term" value="F:DNA-binding transcription factor activity"/>
    <property type="evidence" value="ECO:0007669"/>
    <property type="project" value="TreeGrafter"/>
</dbReference>
<organism evidence="5 6">
    <name type="scientific">Litoreibacter ponti</name>
    <dbReference type="NCBI Taxonomy" id="1510457"/>
    <lineage>
        <taxon>Bacteria</taxon>
        <taxon>Pseudomonadati</taxon>
        <taxon>Pseudomonadota</taxon>
        <taxon>Alphaproteobacteria</taxon>
        <taxon>Rhodobacterales</taxon>
        <taxon>Roseobacteraceae</taxon>
        <taxon>Litoreibacter</taxon>
    </lineage>
</organism>
<protein>
    <submittedName>
        <fullName evidence="5">LacI family transcriptional regulator</fullName>
    </submittedName>
</protein>
<dbReference type="InterPro" id="IPR025997">
    <property type="entry name" value="SBP_2_dom"/>
</dbReference>
<dbReference type="AlphaFoldDB" id="A0A2T6BMT7"/>
<dbReference type="OrthoDB" id="9805774at2"/>
<dbReference type="RefSeq" id="WP_107845494.1">
    <property type="nucleotide sequence ID" value="NZ_QBKS01000001.1"/>
</dbReference>
<gene>
    <name evidence="5" type="ORF">C8N43_2060</name>
</gene>
<dbReference type="PANTHER" id="PTHR30146:SF152">
    <property type="entry name" value="TRANSCRIPTIONAL REGULATORY PROTEIN"/>
    <property type="match status" value="1"/>
</dbReference>
<keyword evidence="3" id="KW-0804">Transcription</keyword>
<dbReference type="Pfam" id="PF13407">
    <property type="entry name" value="Peripla_BP_4"/>
    <property type="match status" value="1"/>
</dbReference>
<evidence type="ECO:0000256" key="1">
    <source>
        <dbReference type="ARBA" id="ARBA00023015"/>
    </source>
</evidence>
<comment type="caution">
    <text evidence="5">The sequence shown here is derived from an EMBL/GenBank/DDBJ whole genome shotgun (WGS) entry which is preliminary data.</text>
</comment>
<keyword evidence="1" id="KW-0805">Transcription regulation</keyword>
<dbReference type="Gene3D" id="3.40.50.2300">
    <property type="match status" value="2"/>
</dbReference>
<sequence>MSKHHLSKPKPTAHDVAREARVSLATVDRVLNKREGVRAKTVERVNGAIEKLGYVRDLTAANLARQRTYRFVFVLPDGQGQFLTGLRKSIAEAVENAAYERVAARTILISNRDNSKLVKELQALDPAEIDGLAIMSNETPIARDTIARMKKHGVAVVSLVADQPNSERDHFVGFDNVSAGRTAGTLLGRFAGERRGKVAVVVTSMQARDMIERRLGFDAVMRAEFPNLTPLPSIEAYDDPETAEELTLRCLRENSDVVAVYSAGASVRGVAAALTTFNAKQRILCIDHELTDNSRDLLEAGVLDAVINQNSGHLARSALRVMRAKCDNAPVLASQEHIRIEVLIRENLPPRPEPE</sequence>
<keyword evidence="2" id="KW-0238">DNA-binding</keyword>
<dbReference type="PROSITE" id="PS50932">
    <property type="entry name" value="HTH_LACI_2"/>
    <property type="match status" value="1"/>
</dbReference>
<reference evidence="5 6" key="1">
    <citation type="submission" date="2018-04" db="EMBL/GenBank/DDBJ databases">
        <title>Genomic Encyclopedia of Archaeal and Bacterial Type Strains, Phase II (KMG-II): from individual species to whole genera.</title>
        <authorList>
            <person name="Goeker M."/>
        </authorList>
    </citation>
    <scope>NUCLEOTIDE SEQUENCE [LARGE SCALE GENOMIC DNA]</scope>
    <source>
        <strain evidence="5 6">DSM 100977</strain>
    </source>
</reference>
<evidence type="ECO:0000256" key="2">
    <source>
        <dbReference type="ARBA" id="ARBA00023125"/>
    </source>
</evidence>
<dbReference type="SUPFAM" id="SSF53822">
    <property type="entry name" value="Periplasmic binding protein-like I"/>
    <property type="match status" value="1"/>
</dbReference>
<dbReference type="PANTHER" id="PTHR30146">
    <property type="entry name" value="LACI-RELATED TRANSCRIPTIONAL REPRESSOR"/>
    <property type="match status" value="1"/>
</dbReference>
<dbReference type="GO" id="GO:0000976">
    <property type="term" value="F:transcription cis-regulatory region binding"/>
    <property type="evidence" value="ECO:0007669"/>
    <property type="project" value="TreeGrafter"/>
</dbReference>
<dbReference type="Gene3D" id="1.10.260.40">
    <property type="entry name" value="lambda repressor-like DNA-binding domains"/>
    <property type="match status" value="1"/>
</dbReference>
<dbReference type="InterPro" id="IPR028082">
    <property type="entry name" value="Peripla_BP_I"/>
</dbReference>
<evidence type="ECO:0000313" key="5">
    <source>
        <dbReference type="EMBL" id="PTX57393.1"/>
    </source>
</evidence>
<name>A0A2T6BMT7_9RHOB</name>
<proteinExistence type="predicted"/>
<dbReference type="SMART" id="SM00354">
    <property type="entry name" value="HTH_LACI"/>
    <property type="match status" value="1"/>
</dbReference>
<dbReference type="InterPro" id="IPR010982">
    <property type="entry name" value="Lambda_DNA-bd_dom_sf"/>
</dbReference>
<evidence type="ECO:0000256" key="3">
    <source>
        <dbReference type="ARBA" id="ARBA00023163"/>
    </source>
</evidence>
<feature type="domain" description="HTH lacI-type" evidence="4">
    <location>
        <begin position="11"/>
        <end position="65"/>
    </location>
</feature>
<dbReference type="InterPro" id="IPR000843">
    <property type="entry name" value="HTH_LacI"/>
</dbReference>
<evidence type="ECO:0000313" key="6">
    <source>
        <dbReference type="Proteomes" id="UP000243978"/>
    </source>
</evidence>
<dbReference type="EMBL" id="QBKS01000001">
    <property type="protein sequence ID" value="PTX57393.1"/>
    <property type="molecule type" value="Genomic_DNA"/>
</dbReference>
<accession>A0A2T6BMT7</accession>
<dbReference type="Proteomes" id="UP000243978">
    <property type="component" value="Unassembled WGS sequence"/>
</dbReference>
<dbReference type="SUPFAM" id="SSF47413">
    <property type="entry name" value="lambda repressor-like DNA-binding domains"/>
    <property type="match status" value="1"/>
</dbReference>
<dbReference type="CDD" id="cd06307">
    <property type="entry name" value="PBP1_sugar_binding"/>
    <property type="match status" value="1"/>
</dbReference>